<evidence type="ECO:0000256" key="7">
    <source>
        <dbReference type="ARBA" id="ARBA00022989"/>
    </source>
</evidence>
<dbReference type="Pfam" id="PF01762">
    <property type="entry name" value="Galactosyl_T"/>
    <property type="match status" value="2"/>
</dbReference>
<organism evidence="11">
    <name type="scientific">Rhodnius neglectus</name>
    <dbReference type="NCBI Taxonomy" id="72488"/>
    <lineage>
        <taxon>Eukaryota</taxon>
        <taxon>Metazoa</taxon>
        <taxon>Ecdysozoa</taxon>
        <taxon>Arthropoda</taxon>
        <taxon>Hexapoda</taxon>
        <taxon>Insecta</taxon>
        <taxon>Pterygota</taxon>
        <taxon>Neoptera</taxon>
        <taxon>Paraneoptera</taxon>
        <taxon>Hemiptera</taxon>
        <taxon>Heteroptera</taxon>
        <taxon>Panheteroptera</taxon>
        <taxon>Cimicomorpha</taxon>
        <taxon>Reduviidae</taxon>
        <taxon>Triatominae</taxon>
        <taxon>Rhodnius</taxon>
    </lineage>
</organism>
<dbReference type="AlphaFoldDB" id="A0A0P4VUJ4"/>
<dbReference type="InterPro" id="IPR002659">
    <property type="entry name" value="Glyco_trans_31"/>
</dbReference>
<keyword evidence="7 10" id="KW-1133">Transmembrane helix</keyword>
<keyword evidence="5 10" id="KW-0812">Transmembrane</keyword>
<evidence type="ECO:0000256" key="10">
    <source>
        <dbReference type="RuleBase" id="RU363063"/>
    </source>
</evidence>
<evidence type="ECO:0000256" key="5">
    <source>
        <dbReference type="ARBA" id="ARBA00022692"/>
    </source>
</evidence>
<dbReference type="EC" id="2.4.1.-" evidence="10"/>
<dbReference type="GO" id="GO:0008194">
    <property type="term" value="F:UDP-glycosyltransferase activity"/>
    <property type="evidence" value="ECO:0007669"/>
    <property type="project" value="TreeGrafter"/>
</dbReference>
<evidence type="ECO:0000256" key="4">
    <source>
        <dbReference type="ARBA" id="ARBA00022679"/>
    </source>
</evidence>
<dbReference type="EMBL" id="GDKW01000232">
    <property type="protein sequence ID" value="JAI56363.1"/>
    <property type="molecule type" value="mRNA"/>
</dbReference>
<evidence type="ECO:0000256" key="3">
    <source>
        <dbReference type="ARBA" id="ARBA00022676"/>
    </source>
</evidence>
<dbReference type="Gene3D" id="3.90.550.50">
    <property type="match status" value="1"/>
</dbReference>
<keyword evidence="6 10" id="KW-0735">Signal-anchor</keyword>
<evidence type="ECO:0000256" key="1">
    <source>
        <dbReference type="ARBA" id="ARBA00004323"/>
    </source>
</evidence>
<comment type="similarity">
    <text evidence="2 10">Belongs to the glycosyltransferase 31 family.</text>
</comment>
<keyword evidence="8 10" id="KW-0333">Golgi apparatus</keyword>
<protein>
    <recommendedName>
        <fullName evidence="10">Hexosyltransferase</fullName>
        <ecNumber evidence="10">2.4.1.-</ecNumber>
    </recommendedName>
</protein>
<reference evidence="11" key="1">
    <citation type="journal article" date="2016" name="PLoS Negl. Trop. Dis.">
        <title>A Deep Insight into the Sialome of Rhodnius neglectus, a Vector of Chagas Disease.</title>
        <authorList>
            <person name="Santiago P.B."/>
            <person name="Assumpcao T.C."/>
            <person name="Araujo C.N."/>
            <person name="Bastos I.M."/>
            <person name="Neves D."/>
            <person name="Silva I.G."/>
            <person name="Charneau S."/>
            <person name="Queiroz R.M."/>
            <person name="Raiol T."/>
            <person name="Oliveira J.V."/>
            <person name="Sousa M.V."/>
            <person name="Calvo E."/>
            <person name="Ribeiro J.M."/>
            <person name="Santana J.M."/>
        </authorList>
    </citation>
    <scope>NUCLEOTIDE SEQUENCE</scope>
    <source>
        <tissue evidence="11">Salivary glands</tissue>
    </source>
</reference>
<evidence type="ECO:0000256" key="6">
    <source>
        <dbReference type="ARBA" id="ARBA00022968"/>
    </source>
</evidence>
<accession>A0A0P4VUJ4</accession>
<dbReference type="PANTHER" id="PTHR11214">
    <property type="entry name" value="BETA-1,3-N-ACETYLGLUCOSAMINYLTRANSFERASE"/>
    <property type="match status" value="1"/>
</dbReference>
<name>A0A0P4VUJ4_9HEMI</name>
<feature type="transmembrane region" description="Helical" evidence="10">
    <location>
        <begin position="16"/>
        <end position="35"/>
    </location>
</feature>
<dbReference type="GO" id="GO:0016758">
    <property type="term" value="F:hexosyltransferase activity"/>
    <property type="evidence" value="ECO:0007669"/>
    <property type="project" value="InterPro"/>
</dbReference>
<evidence type="ECO:0000256" key="2">
    <source>
        <dbReference type="ARBA" id="ARBA00008661"/>
    </source>
</evidence>
<evidence type="ECO:0000256" key="9">
    <source>
        <dbReference type="ARBA" id="ARBA00023136"/>
    </source>
</evidence>
<keyword evidence="9 10" id="KW-0472">Membrane</keyword>
<proteinExistence type="evidence at transcript level"/>
<keyword evidence="4 11" id="KW-0808">Transferase</keyword>
<comment type="subcellular location">
    <subcellularLocation>
        <location evidence="1 10">Golgi apparatus membrane</location>
        <topology evidence="1 10">Single-pass type II membrane protein</topology>
    </subcellularLocation>
</comment>
<sequence length="377" mass="45013">MVSGRKLSKLLCNRKFSIIIVLFLLYFFGIFTLFFEKSYSLYYANHFDKQIAVFVNQWLKNEVPQITGYNNYNYKFIYKCEKKCKVDDDGPLRLVYIVKSATRNFDKREGIRNSWGFEKRFSDVEIRTVFMLGIDQDDGIQKRIREESKAKGDIVQVDFQDTYYNNTIKTLMAMKWVLDHCNKAKFYFFSDDDMYVSTKNVLRFVRNPIEYPGYLEVPVKSVQLSDQEENPAYLHGKEIKTIVDIELRDDNELYAGYVFRNSRPMRYLFSKWYVPVDEYPYDLWPPYVTAGAYVLSNRALKKLYYASMYVRHFRFDDIYLSMLAKSVNIVPLHSAEFYFYKKSYDPYGYRYVIASHGYDNPEELRWVWNDQKSNGNA</sequence>
<evidence type="ECO:0000256" key="8">
    <source>
        <dbReference type="ARBA" id="ARBA00023034"/>
    </source>
</evidence>
<dbReference type="PANTHER" id="PTHR11214:SF349">
    <property type="entry name" value="BETA-1,3-GALACTOSYLTRANSFERASE BRN"/>
    <property type="match status" value="1"/>
</dbReference>
<dbReference type="GO" id="GO:0006493">
    <property type="term" value="P:protein O-linked glycosylation"/>
    <property type="evidence" value="ECO:0007669"/>
    <property type="project" value="TreeGrafter"/>
</dbReference>
<dbReference type="GO" id="GO:0000139">
    <property type="term" value="C:Golgi membrane"/>
    <property type="evidence" value="ECO:0007669"/>
    <property type="project" value="UniProtKB-SubCell"/>
</dbReference>
<keyword evidence="3 10" id="KW-0328">Glycosyltransferase</keyword>
<evidence type="ECO:0000313" key="11">
    <source>
        <dbReference type="EMBL" id="JAI56363.1"/>
    </source>
</evidence>